<keyword evidence="1" id="KW-0732">Signal</keyword>
<proteinExistence type="predicted"/>
<comment type="caution">
    <text evidence="2">The sequence shown here is derived from an EMBL/GenBank/DDBJ whole genome shotgun (WGS) entry which is preliminary data.</text>
</comment>
<name>A0A935MA01_9MICO</name>
<evidence type="ECO:0008006" key="4">
    <source>
        <dbReference type="Google" id="ProtNLM"/>
    </source>
</evidence>
<evidence type="ECO:0000313" key="3">
    <source>
        <dbReference type="Proteomes" id="UP000726105"/>
    </source>
</evidence>
<evidence type="ECO:0000256" key="1">
    <source>
        <dbReference type="SAM" id="SignalP"/>
    </source>
</evidence>
<gene>
    <name evidence="2" type="ORF">IPI13_08710</name>
</gene>
<dbReference type="SUPFAM" id="SSF52266">
    <property type="entry name" value="SGNH hydrolase"/>
    <property type="match status" value="1"/>
</dbReference>
<organism evidence="2 3">
    <name type="scientific">Candidatus Phosphoribacter hodrii</name>
    <dbReference type="NCBI Taxonomy" id="2953743"/>
    <lineage>
        <taxon>Bacteria</taxon>
        <taxon>Bacillati</taxon>
        <taxon>Actinomycetota</taxon>
        <taxon>Actinomycetes</taxon>
        <taxon>Micrococcales</taxon>
        <taxon>Dermatophilaceae</taxon>
        <taxon>Candidatus Phosphoribacter</taxon>
    </lineage>
</organism>
<sequence length="381" mass="40937">MRTVSTRHTRRYAARAAMLAILPLVCAGVLSGTPAAEAAAGCRIYVASGDDYPAGNALNDNPSRFPEQLLADHLVAPGWCLYNQGKNGTTSSGYLSGGLAASAYNMRPDLHTITLGEQNSTIVNLIKSCFDKVKDHDFLGALTCAQTVQSNTTLWTSLTNNYTTILSQDKIMASQRPGLVVAVTGYPNPYPRAADVVDEIAQLCVPLIDTALTCTVRWAQLPAALAAIDSAFTKLNSTIKAALGPFQAGPNGWRYVFVDINPKFEDHCMTMKVAIKTKVEHPEESGAVHQHDSPEVNFGCSESWFVEGSDGTAKPNYLLPATPGVLIEWSQTTKGMGVYPDADGHQCIADAIWEADTIDPGTTPLKWKLGYGEASTTDYCQ</sequence>
<reference evidence="2 3" key="1">
    <citation type="submission" date="2020-10" db="EMBL/GenBank/DDBJ databases">
        <title>Connecting structure to function with the recovery of over 1000 high-quality activated sludge metagenome-assembled genomes encoding full-length rRNA genes using long-read sequencing.</title>
        <authorList>
            <person name="Singleton C.M."/>
            <person name="Petriglieri F."/>
            <person name="Kristensen J.M."/>
            <person name="Kirkegaard R.H."/>
            <person name="Michaelsen T.Y."/>
            <person name="Andersen M.H."/>
            <person name="Karst S.M."/>
            <person name="Dueholm M.S."/>
            <person name="Nielsen P.H."/>
            <person name="Albertsen M."/>
        </authorList>
    </citation>
    <scope>NUCLEOTIDE SEQUENCE [LARGE SCALE GENOMIC DNA]</scope>
    <source>
        <strain evidence="2">Ega_18-Q3-R5-49_MAXAC.001</strain>
    </source>
</reference>
<evidence type="ECO:0000313" key="2">
    <source>
        <dbReference type="EMBL" id="MBK7273238.1"/>
    </source>
</evidence>
<accession>A0A935MA01</accession>
<dbReference type="Gene3D" id="3.40.50.1110">
    <property type="entry name" value="SGNH hydrolase"/>
    <property type="match status" value="1"/>
</dbReference>
<dbReference type="EMBL" id="JADJIB010000003">
    <property type="protein sequence ID" value="MBK7273238.1"/>
    <property type="molecule type" value="Genomic_DNA"/>
</dbReference>
<feature type="signal peptide" evidence="1">
    <location>
        <begin position="1"/>
        <end position="27"/>
    </location>
</feature>
<dbReference type="Proteomes" id="UP000726105">
    <property type="component" value="Unassembled WGS sequence"/>
</dbReference>
<dbReference type="InterPro" id="IPR036514">
    <property type="entry name" value="SGNH_hydro_sf"/>
</dbReference>
<dbReference type="AlphaFoldDB" id="A0A935MA01"/>
<protein>
    <recommendedName>
        <fullName evidence="4">SGNH/GDSL hydrolase family protein</fullName>
    </recommendedName>
</protein>
<feature type="chain" id="PRO_5038919687" description="SGNH/GDSL hydrolase family protein" evidence="1">
    <location>
        <begin position="28"/>
        <end position="381"/>
    </location>
</feature>